<dbReference type="InterPro" id="IPR005093">
    <property type="entry name" value="RNArep_beta"/>
</dbReference>
<evidence type="ECO:0000256" key="2">
    <source>
        <dbReference type="ARBA" id="ARBA00022484"/>
    </source>
</evidence>
<evidence type="ECO:0000259" key="10">
    <source>
        <dbReference type="PROSITE" id="PS50522"/>
    </source>
</evidence>
<evidence type="ECO:0000256" key="1">
    <source>
        <dbReference type="ARBA" id="ARBA00012494"/>
    </source>
</evidence>
<dbReference type="GO" id="GO:0000166">
    <property type="term" value="F:nucleotide binding"/>
    <property type="evidence" value="ECO:0007669"/>
    <property type="project" value="UniProtKB-KW"/>
</dbReference>
<evidence type="ECO:0000256" key="4">
    <source>
        <dbReference type="ARBA" id="ARBA00022695"/>
    </source>
</evidence>
<keyword evidence="3" id="KW-0808">Transferase</keyword>
<protein>
    <recommendedName>
        <fullName evidence="1">RNA-directed RNA polymerase</fullName>
        <ecNumber evidence="1">2.7.7.48</ecNumber>
    </recommendedName>
    <alternativeName>
        <fullName evidence="7">RNA replicase beta chain</fullName>
    </alternativeName>
</protein>
<feature type="binding site" evidence="9">
    <location>
        <position position="357"/>
    </location>
    <ligand>
        <name>Mg(2+)</name>
        <dbReference type="ChEBI" id="CHEBI:18420"/>
        <label>2</label>
    </ligand>
</feature>
<evidence type="ECO:0000313" key="11">
    <source>
        <dbReference type="EMBL" id="AMQ23523.1"/>
    </source>
</evidence>
<keyword evidence="9" id="KW-0460">Magnesium</keyword>
<feature type="domain" description="RdRp catalytic" evidence="10">
    <location>
        <begin position="264"/>
        <end position="389"/>
    </location>
</feature>
<keyword evidence="6" id="KW-0693">Viral RNA replication</keyword>
<evidence type="ECO:0000256" key="7">
    <source>
        <dbReference type="ARBA" id="ARBA00030248"/>
    </source>
</evidence>
<dbReference type="InterPro" id="IPR007096">
    <property type="entry name" value="RNA-dir_Rpol_cat_phage"/>
</dbReference>
<evidence type="ECO:0000256" key="8">
    <source>
        <dbReference type="ARBA" id="ARBA00048744"/>
    </source>
</evidence>
<dbReference type="PROSITE" id="PS50522">
    <property type="entry name" value="RDRP_PHAGE"/>
    <property type="match status" value="1"/>
</dbReference>
<dbReference type="GO" id="GO:0039694">
    <property type="term" value="P:viral RNA genome replication"/>
    <property type="evidence" value="ECO:0007669"/>
    <property type="project" value="InterPro"/>
</dbReference>
<feature type="binding site" evidence="9">
    <location>
        <position position="279"/>
    </location>
    <ligand>
        <name>Mg(2+)</name>
        <dbReference type="ChEBI" id="CHEBI:18420"/>
        <label>2</label>
    </ligand>
</feature>
<evidence type="ECO:0000256" key="5">
    <source>
        <dbReference type="ARBA" id="ARBA00022741"/>
    </source>
</evidence>
<organism evidence="11">
    <name type="scientific">Leviviridae sp</name>
    <dbReference type="NCBI Taxonomy" id="2027243"/>
    <lineage>
        <taxon>Viruses</taxon>
        <taxon>Riboviria</taxon>
        <taxon>Orthornavirae</taxon>
        <taxon>Lenarviricota</taxon>
        <taxon>Leviviricetes</taxon>
        <taxon>Norzivirales</taxon>
        <taxon>Fiersviridae</taxon>
    </lineage>
</organism>
<keyword evidence="4" id="KW-0548">Nucleotidyltransferase</keyword>
<dbReference type="Pfam" id="PF03431">
    <property type="entry name" value="RNA_replicase_B"/>
    <property type="match status" value="1"/>
</dbReference>
<dbReference type="GO" id="GO:0003968">
    <property type="term" value="F:RNA-directed RNA polymerase activity"/>
    <property type="evidence" value="ECO:0007669"/>
    <property type="project" value="UniProtKB-KW"/>
</dbReference>
<reference evidence="11" key="1">
    <citation type="submission" date="2015-08" db="EMBL/GenBank/DDBJ databases">
        <authorList>
            <person name="Babu N.S."/>
            <person name="Beckwith C.J."/>
            <person name="Beseler K.G."/>
            <person name="Brison A."/>
            <person name="Carone J.V."/>
            <person name="Caskin T.P."/>
            <person name="Diamond M."/>
            <person name="Durham M.E."/>
            <person name="Foxe J.M."/>
            <person name="Go M."/>
            <person name="Henderson B.A."/>
            <person name="Jones I.B."/>
            <person name="McGettigan J.A."/>
            <person name="Micheletti S.J."/>
            <person name="Nasrallah M.E."/>
            <person name="Ortiz D."/>
            <person name="Piller C.R."/>
            <person name="Privatt S.R."/>
            <person name="Schneider S.L."/>
            <person name="Sharp S."/>
            <person name="Smith T.C."/>
            <person name="Stanton J.D."/>
            <person name="Ullery H.E."/>
            <person name="Wilson R.J."/>
            <person name="Serrano M.G."/>
            <person name="Buck G."/>
            <person name="Lee V."/>
            <person name="Wang Y."/>
            <person name="Carvalho R."/>
            <person name="Voegtly L."/>
            <person name="Shi R."/>
            <person name="Duckworth R."/>
            <person name="Johnson A."/>
            <person name="Loviza R."/>
            <person name="Walstead R."/>
            <person name="Shah Z."/>
            <person name="Kiflezghi M."/>
            <person name="Wade K."/>
            <person name="Ball S.L."/>
            <person name="Bradley K.W."/>
            <person name="Asai D.J."/>
            <person name="Bowman C.A."/>
            <person name="Russell D.A."/>
            <person name="Pope W.H."/>
            <person name="Jacobs-Sera D."/>
            <person name="Hendrix R.W."/>
            <person name="Hatfull G.F."/>
        </authorList>
    </citation>
    <scope>NUCLEOTIDE SEQUENCE</scope>
    <source>
        <strain evidence="11">AVE002</strain>
    </source>
</reference>
<keyword evidence="9" id="KW-0479">Metal-binding</keyword>
<comment type="cofactor">
    <cofactor evidence="9">
        <name>Mg(2+)</name>
        <dbReference type="ChEBI" id="CHEBI:18420"/>
    </cofactor>
    <text evidence="9">Binds 2 Mg(2+) per subunit.</text>
</comment>
<dbReference type="SUPFAM" id="SSF56672">
    <property type="entry name" value="DNA/RNA polymerases"/>
    <property type="match status" value="1"/>
</dbReference>
<comment type="catalytic activity">
    <reaction evidence="8">
        <text>RNA(n) + a ribonucleoside 5'-triphosphate = RNA(n+1) + diphosphate</text>
        <dbReference type="Rhea" id="RHEA:21248"/>
        <dbReference type="Rhea" id="RHEA-COMP:14527"/>
        <dbReference type="Rhea" id="RHEA-COMP:17342"/>
        <dbReference type="ChEBI" id="CHEBI:33019"/>
        <dbReference type="ChEBI" id="CHEBI:61557"/>
        <dbReference type="ChEBI" id="CHEBI:140395"/>
        <dbReference type="EC" id="2.7.7.48"/>
    </reaction>
</comment>
<name>A0A142D854_9VIRU</name>
<reference evidence="11" key="2">
    <citation type="journal article" date="2016" name="PLoS Biol.">
        <title>Hyperexpansion of RNA Bacteriophage Diversity.</title>
        <authorList>
            <person name="Krishnamurthy S.R."/>
            <person name="Janowski A.B."/>
            <person name="Zhao G."/>
            <person name="Barouch D."/>
            <person name="Wang D."/>
        </authorList>
    </citation>
    <scope>NUCLEOTIDE SEQUENCE</scope>
    <source>
        <strain evidence="11">AVE002</strain>
    </source>
</reference>
<proteinExistence type="predicted"/>
<dbReference type="GO" id="GO:0046872">
    <property type="term" value="F:metal ion binding"/>
    <property type="evidence" value="ECO:0007669"/>
    <property type="project" value="UniProtKB-KW"/>
</dbReference>
<accession>A0A142D854</accession>
<feature type="binding site" evidence="9">
    <location>
        <position position="358"/>
    </location>
    <ligand>
        <name>Mg(2+)</name>
        <dbReference type="ChEBI" id="CHEBI:18420"/>
        <label>2</label>
    </ligand>
</feature>
<evidence type="ECO:0000256" key="9">
    <source>
        <dbReference type="PIRSR" id="PIRSR605093-1"/>
    </source>
</evidence>
<keyword evidence="5" id="KW-0547">Nucleotide-binding</keyword>
<dbReference type="InterPro" id="IPR043502">
    <property type="entry name" value="DNA/RNA_pol_sf"/>
</dbReference>
<keyword evidence="2" id="KW-0696">RNA-directed RNA polymerase</keyword>
<dbReference type="EMBL" id="KT462696">
    <property type="protein sequence ID" value="AMQ23523.1"/>
    <property type="molecule type" value="Genomic_RNA"/>
</dbReference>
<evidence type="ECO:0000256" key="6">
    <source>
        <dbReference type="ARBA" id="ARBA00022953"/>
    </source>
</evidence>
<dbReference type="EC" id="2.7.7.48" evidence="1"/>
<evidence type="ECO:0000256" key="3">
    <source>
        <dbReference type="ARBA" id="ARBA00022679"/>
    </source>
</evidence>
<sequence length="468" mass="53168">MPITRDERDLFRIFSEHIRNDLVSKGVSDRLAGGLLNWFDPAHPEYLRRIDAWQKCLCAYAVKDYGDLPPVLLNLGVIRKTPYQTYAVDTADPGMVRQVHQIAKLFYKFRGTPRKETDFEEARLRYSHPGQLFLEPFEREGMSCNLLRLRPPSKWEQLIGRFGPGITSDGMTEFGKWCGRGKYPASVPITLFVSNLDDYANLPHVERYRYGITKTAEVPKSLKSNRLISSEPAHGMFAQLAVGNYLVDELHRNFPRNISLYDQERHNRLLRMEGACSIDLSDASDHVSRRLVSVLMPHWKEFLFAVRSQFTQFPDGSICPLRTFAPMGSGVCFPVLTAISAGILSFACRKPWHAYGDDWIVHYTDYDYVIDLATRCGLVVNKSKSCCNLIYRESCGCELFGDADITPLYIRKDPEHLGCCYPRKSLEDFQGYPSLGQHVGTRWKACKTGFRPSTLQHNVAAVGDGGDV</sequence>